<evidence type="ECO:0000256" key="1">
    <source>
        <dbReference type="SAM" id="MobiDB-lite"/>
    </source>
</evidence>
<feature type="compositionally biased region" description="Gly residues" evidence="1">
    <location>
        <begin position="1"/>
        <end position="11"/>
    </location>
</feature>
<evidence type="ECO:0000313" key="2">
    <source>
        <dbReference type="EMBL" id="PWA40128.1"/>
    </source>
</evidence>
<protein>
    <submittedName>
        <fullName evidence="2">Uncharacterized protein</fullName>
    </submittedName>
</protein>
<dbReference type="AlphaFoldDB" id="A0A2U1KTR5"/>
<proteinExistence type="predicted"/>
<comment type="caution">
    <text evidence="2">The sequence shown here is derived from an EMBL/GenBank/DDBJ whole genome shotgun (WGS) entry which is preliminary data.</text>
</comment>
<gene>
    <name evidence="2" type="ORF">CTI12_AA565720</name>
</gene>
<accession>A0A2U1KTR5</accession>
<reference evidence="2 3" key="1">
    <citation type="journal article" date="2018" name="Mol. Plant">
        <title>The genome of Artemisia annua provides insight into the evolution of Asteraceae family and artemisinin biosynthesis.</title>
        <authorList>
            <person name="Shen Q."/>
            <person name="Zhang L."/>
            <person name="Liao Z."/>
            <person name="Wang S."/>
            <person name="Yan T."/>
            <person name="Shi P."/>
            <person name="Liu M."/>
            <person name="Fu X."/>
            <person name="Pan Q."/>
            <person name="Wang Y."/>
            <person name="Lv Z."/>
            <person name="Lu X."/>
            <person name="Zhang F."/>
            <person name="Jiang W."/>
            <person name="Ma Y."/>
            <person name="Chen M."/>
            <person name="Hao X."/>
            <person name="Li L."/>
            <person name="Tang Y."/>
            <person name="Lv G."/>
            <person name="Zhou Y."/>
            <person name="Sun X."/>
            <person name="Brodelius P.E."/>
            <person name="Rose J.K.C."/>
            <person name="Tang K."/>
        </authorList>
    </citation>
    <scope>NUCLEOTIDE SEQUENCE [LARGE SCALE GENOMIC DNA]</scope>
    <source>
        <strain evidence="3">cv. Huhao1</strain>
        <tissue evidence="2">Leaf</tissue>
    </source>
</reference>
<sequence length="104" mass="11309">MEWGSVGGFRKGGSSVTGVHGQGVQQPGSVTWFRDKDPNPYLLQLLPDFQACIFTVTLGSGTFGSWALHASAAQLRFLPPFAGLSYIRTLNNTPFPHVFYEFGA</sequence>
<name>A0A2U1KTR5_ARTAN</name>
<organism evidence="2 3">
    <name type="scientific">Artemisia annua</name>
    <name type="common">Sweet wormwood</name>
    <dbReference type="NCBI Taxonomy" id="35608"/>
    <lineage>
        <taxon>Eukaryota</taxon>
        <taxon>Viridiplantae</taxon>
        <taxon>Streptophyta</taxon>
        <taxon>Embryophyta</taxon>
        <taxon>Tracheophyta</taxon>
        <taxon>Spermatophyta</taxon>
        <taxon>Magnoliopsida</taxon>
        <taxon>eudicotyledons</taxon>
        <taxon>Gunneridae</taxon>
        <taxon>Pentapetalae</taxon>
        <taxon>asterids</taxon>
        <taxon>campanulids</taxon>
        <taxon>Asterales</taxon>
        <taxon>Asteraceae</taxon>
        <taxon>Asteroideae</taxon>
        <taxon>Anthemideae</taxon>
        <taxon>Artemisiinae</taxon>
        <taxon>Artemisia</taxon>
    </lineage>
</organism>
<dbReference type="EMBL" id="PKPP01014033">
    <property type="protein sequence ID" value="PWA40128.1"/>
    <property type="molecule type" value="Genomic_DNA"/>
</dbReference>
<feature type="region of interest" description="Disordered" evidence="1">
    <location>
        <begin position="1"/>
        <end position="25"/>
    </location>
</feature>
<dbReference type="Proteomes" id="UP000245207">
    <property type="component" value="Unassembled WGS sequence"/>
</dbReference>
<evidence type="ECO:0000313" key="3">
    <source>
        <dbReference type="Proteomes" id="UP000245207"/>
    </source>
</evidence>
<keyword evidence="3" id="KW-1185">Reference proteome</keyword>